<keyword evidence="2" id="KW-0472">Membrane</keyword>
<feature type="transmembrane region" description="Helical" evidence="2">
    <location>
        <begin position="170"/>
        <end position="190"/>
    </location>
</feature>
<reference evidence="3 4" key="1">
    <citation type="submission" date="2023-07" db="EMBL/GenBank/DDBJ databases">
        <title>Sequencing the genomes of 1000 actinobacteria strains.</title>
        <authorList>
            <person name="Klenk H.-P."/>
        </authorList>
    </citation>
    <scope>NUCLEOTIDE SEQUENCE [LARGE SCALE GENOMIC DNA]</scope>
    <source>
        <strain evidence="3 4">GD13</strain>
    </source>
</reference>
<gene>
    <name evidence="3" type="ORF">J2S59_000899</name>
</gene>
<name>A0ABT9NMN0_9ACTN</name>
<dbReference type="RefSeq" id="WP_246360255.1">
    <property type="nucleotide sequence ID" value="NZ_CCXJ01000235.1"/>
</dbReference>
<evidence type="ECO:0000256" key="2">
    <source>
        <dbReference type="SAM" id="Phobius"/>
    </source>
</evidence>
<feature type="transmembrane region" description="Helical" evidence="2">
    <location>
        <begin position="48"/>
        <end position="69"/>
    </location>
</feature>
<feature type="transmembrane region" description="Helical" evidence="2">
    <location>
        <begin position="247"/>
        <end position="269"/>
    </location>
</feature>
<organism evidence="3 4">
    <name type="scientific">Nocardioides massiliensis</name>
    <dbReference type="NCBI Taxonomy" id="1325935"/>
    <lineage>
        <taxon>Bacteria</taxon>
        <taxon>Bacillati</taxon>
        <taxon>Actinomycetota</taxon>
        <taxon>Actinomycetes</taxon>
        <taxon>Propionibacteriales</taxon>
        <taxon>Nocardioidaceae</taxon>
        <taxon>Nocardioides</taxon>
    </lineage>
</organism>
<comment type="caution">
    <text evidence="3">The sequence shown here is derived from an EMBL/GenBank/DDBJ whole genome shotgun (WGS) entry which is preliminary data.</text>
</comment>
<dbReference type="Proteomes" id="UP001240447">
    <property type="component" value="Unassembled WGS sequence"/>
</dbReference>
<evidence type="ECO:0000313" key="3">
    <source>
        <dbReference type="EMBL" id="MDP9821090.1"/>
    </source>
</evidence>
<keyword evidence="4" id="KW-1185">Reference proteome</keyword>
<evidence type="ECO:0000256" key="1">
    <source>
        <dbReference type="SAM" id="MobiDB-lite"/>
    </source>
</evidence>
<keyword evidence="2" id="KW-1133">Transmembrane helix</keyword>
<feature type="transmembrane region" description="Helical" evidence="2">
    <location>
        <begin position="81"/>
        <end position="100"/>
    </location>
</feature>
<sequence>MSTAATTTQPGPATRRAAVTATRRTPAPIPFSRLVRVELQKMFDTRAGFWLCTSIVIVAVLAQVAITAFGPESAITFESYATAMGAPLSIILPLIAILSVTSEWSQRGGLVTFTLVPHRGRVITAKGVAALVVGLLASVVSIAIGALGYLAGSTIAGVDRSWDLSVTSTLLTGLALTIALGMGFVLGLLFRSSPGAIVGYFVYTALLPALFGTLAGFQQWFADAQPWVDLNYASMSLYDSVPDAEGWLQLASAAGIWLVLPLVVGAWLLRRSEIK</sequence>
<dbReference type="EMBL" id="JAUSQM010000001">
    <property type="protein sequence ID" value="MDP9821090.1"/>
    <property type="molecule type" value="Genomic_DNA"/>
</dbReference>
<evidence type="ECO:0000313" key="4">
    <source>
        <dbReference type="Proteomes" id="UP001240447"/>
    </source>
</evidence>
<feature type="transmembrane region" description="Helical" evidence="2">
    <location>
        <begin position="197"/>
        <end position="221"/>
    </location>
</feature>
<feature type="transmembrane region" description="Helical" evidence="2">
    <location>
        <begin position="128"/>
        <end position="150"/>
    </location>
</feature>
<feature type="region of interest" description="Disordered" evidence="1">
    <location>
        <begin position="1"/>
        <end position="20"/>
    </location>
</feature>
<protein>
    <submittedName>
        <fullName evidence="3">ABC-type transport system involved in multi-copper enzyme maturation permease subunit</fullName>
    </submittedName>
</protein>
<accession>A0ABT9NMN0</accession>
<keyword evidence="2" id="KW-0812">Transmembrane</keyword>
<proteinExistence type="predicted"/>